<keyword evidence="1" id="KW-0472">Membrane</keyword>
<keyword evidence="1" id="KW-0812">Transmembrane</keyword>
<gene>
    <name evidence="3" type="ORF">DERP_003065</name>
</gene>
<evidence type="ECO:0000256" key="2">
    <source>
        <dbReference type="SAM" id="SignalP"/>
    </source>
</evidence>
<dbReference type="EMBL" id="NJHN03000036">
    <property type="protein sequence ID" value="KAH9422389.1"/>
    <property type="molecule type" value="Genomic_DNA"/>
</dbReference>
<keyword evidence="2" id="KW-0732">Signal</keyword>
<evidence type="ECO:0000313" key="4">
    <source>
        <dbReference type="Proteomes" id="UP000887458"/>
    </source>
</evidence>
<evidence type="ECO:0000313" key="3">
    <source>
        <dbReference type="EMBL" id="KAH9422389.1"/>
    </source>
</evidence>
<proteinExistence type="predicted"/>
<organism evidence="3 4">
    <name type="scientific">Dermatophagoides pteronyssinus</name>
    <name type="common">European house dust mite</name>
    <dbReference type="NCBI Taxonomy" id="6956"/>
    <lineage>
        <taxon>Eukaryota</taxon>
        <taxon>Metazoa</taxon>
        <taxon>Ecdysozoa</taxon>
        <taxon>Arthropoda</taxon>
        <taxon>Chelicerata</taxon>
        <taxon>Arachnida</taxon>
        <taxon>Acari</taxon>
        <taxon>Acariformes</taxon>
        <taxon>Sarcoptiformes</taxon>
        <taxon>Astigmata</taxon>
        <taxon>Psoroptidia</taxon>
        <taxon>Analgoidea</taxon>
        <taxon>Pyroglyphidae</taxon>
        <taxon>Dermatophagoidinae</taxon>
        <taxon>Dermatophagoides</taxon>
    </lineage>
</organism>
<keyword evidence="1" id="KW-1133">Transmembrane helix</keyword>
<protein>
    <submittedName>
        <fullName evidence="3">Uncharacterized protein</fullName>
    </submittedName>
</protein>
<reference evidence="3 4" key="2">
    <citation type="journal article" date="2022" name="Mol. Biol. Evol.">
        <title>Comparative Genomics Reveals Insights into the Divergent Evolution of Astigmatic Mites and Household Pest Adaptations.</title>
        <authorList>
            <person name="Xiong Q."/>
            <person name="Wan A.T."/>
            <person name="Liu X."/>
            <person name="Fung C.S."/>
            <person name="Xiao X."/>
            <person name="Malainual N."/>
            <person name="Hou J."/>
            <person name="Wang L."/>
            <person name="Wang M."/>
            <person name="Yang K.Y."/>
            <person name="Cui Y."/>
            <person name="Leung E.L."/>
            <person name="Nong W."/>
            <person name="Shin S.K."/>
            <person name="Au S.W."/>
            <person name="Jeong K.Y."/>
            <person name="Chew F.T."/>
            <person name="Hui J.H."/>
            <person name="Leung T.F."/>
            <person name="Tungtrongchitr A."/>
            <person name="Zhong N."/>
            <person name="Liu Z."/>
            <person name="Tsui S.K."/>
        </authorList>
    </citation>
    <scope>NUCLEOTIDE SEQUENCE [LARGE SCALE GENOMIC DNA]</scope>
    <source>
        <strain evidence="3">Derp</strain>
    </source>
</reference>
<sequence>MTKTSANISVIIILLIFRSTFASDADFLFPKEFPEERLVKCGLKHDLFGISILNGYLYQLGRCSLVIYPPPLDQYLDENLEHIKFDNGYRYNYSEIIPTTKADICMMASPEVDDDHGPILLLNHMKMPNDGRNQHNKKQREQHDNHYILYFVGKINGVWAYCTYDFNTITYQDIKIFSEGSEYHHIMLTNGDEVKHIVNEMLKLDGYGLRGDSLTNNEGVVHGYMCMRQADDGINYIIKLKLFHYDCEKSQLKIAESFVKKISFTITAHNKVIFISKIEQRMYITNITFVQWTHRTEEFYLEVKPLKDFFVCSKSPSKITHEPIVVIKTTTTIEPFESKMKRNMHIIIPVIIVLVLICILIAAIICSDNPENTIQTNHSIRQVSTKVTEKKEKFNNNTIKPKSSNNSIPKTTNNITAAAAAAVKPTINHYHRWKQKRKINSIKQLDLY</sequence>
<keyword evidence="4" id="KW-1185">Reference proteome</keyword>
<accession>A0ABQ8JIF2</accession>
<reference evidence="3 4" key="1">
    <citation type="journal article" date="2018" name="J. Allergy Clin. Immunol.">
        <title>High-quality assembly of Dermatophagoides pteronyssinus genome and transcriptome reveals a wide range of novel allergens.</title>
        <authorList>
            <person name="Liu X.Y."/>
            <person name="Yang K.Y."/>
            <person name="Wang M.Q."/>
            <person name="Kwok J.S."/>
            <person name="Zeng X."/>
            <person name="Yang Z."/>
            <person name="Xiao X.J."/>
            <person name="Lau C.P."/>
            <person name="Li Y."/>
            <person name="Huang Z.M."/>
            <person name="Ba J.G."/>
            <person name="Yim A.K."/>
            <person name="Ouyang C.Y."/>
            <person name="Ngai S.M."/>
            <person name="Chan T.F."/>
            <person name="Leung E.L."/>
            <person name="Liu L."/>
            <person name="Liu Z.G."/>
            <person name="Tsui S.K."/>
        </authorList>
    </citation>
    <scope>NUCLEOTIDE SEQUENCE [LARGE SCALE GENOMIC DNA]</scope>
    <source>
        <strain evidence="3">Derp</strain>
    </source>
</reference>
<name>A0ABQ8JIF2_DERPT</name>
<feature type="chain" id="PRO_5045402692" evidence="2">
    <location>
        <begin position="23"/>
        <end position="448"/>
    </location>
</feature>
<evidence type="ECO:0000256" key="1">
    <source>
        <dbReference type="SAM" id="Phobius"/>
    </source>
</evidence>
<comment type="caution">
    <text evidence="3">The sequence shown here is derived from an EMBL/GenBank/DDBJ whole genome shotgun (WGS) entry which is preliminary data.</text>
</comment>
<feature type="transmembrane region" description="Helical" evidence="1">
    <location>
        <begin position="346"/>
        <end position="366"/>
    </location>
</feature>
<feature type="signal peptide" evidence="2">
    <location>
        <begin position="1"/>
        <end position="22"/>
    </location>
</feature>
<dbReference type="Proteomes" id="UP000887458">
    <property type="component" value="Unassembled WGS sequence"/>
</dbReference>